<reference evidence="1" key="1">
    <citation type="submission" date="2018-05" db="EMBL/GenBank/DDBJ databases">
        <authorList>
            <person name="Lanie J.A."/>
            <person name="Ng W.-L."/>
            <person name="Kazmierczak K.M."/>
            <person name="Andrzejewski T.M."/>
            <person name="Davidsen T.M."/>
            <person name="Wayne K.J."/>
            <person name="Tettelin H."/>
            <person name="Glass J.I."/>
            <person name="Rusch D."/>
            <person name="Podicherti R."/>
            <person name="Tsui H.-C.T."/>
            <person name="Winkler M.E."/>
        </authorList>
    </citation>
    <scope>NUCLEOTIDE SEQUENCE</scope>
</reference>
<accession>A0A382Q9L8</accession>
<feature type="non-terminal residue" evidence="1">
    <location>
        <position position="26"/>
    </location>
</feature>
<evidence type="ECO:0000313" key="1">
    <source>
        <dbReference type="EMBL" id="SVC81625.1"/>
    </source>
</evidence>
<dbReference type="AlphaFoldDB" id="A0A382Q9L8"/>
<proteinExistence type="predicted"/>
<protein>
    <submittedName>
        <fullName evidence="1">Uncharacterized protein</fullName>
    </submittedName>
</protein>
<name>A0A382Q9L8_9ZZZZ</name>
<organism evidence="1">
    <name type="scientific">marine metagenome</name>
    <dbReference type="NCBI Taxonomy" id="408172"/>
    <lineage>
        <taxon>unclassified sequences</taxon>
        <taxon>metagenomes</taxon>
        <taxon>ecological metagenomes</taxon>
    </lineage>
</organism>
<dbReference type="EMBL" id="UINC01112578">
    <property type="protein sequence ID" value="SVC81625.1"/>
    <property type="molecule type" value="Genomic_DNA"/>
</dbReference>
<gene>
    <name evidence="1" type="ORF">METZ01_LOCUS334479</name>
</gene>
<sequence length="26" mass="2987">MPRPPGYRIIYNWDGAPHGYSKVPQS</sequence>